<keyword evidence="2" id="KW-1133">Transmembrane helix</keyword>
<evidence type="ECO:0000313" key="3">
    <source>
        <dbReference type="EMBL" id="MFC3637146.1"/>
    </source>
</evidence>
<evidence type="ECO:0000256" key="1">
    <source>
        <dbReference type="SAM" id="MobiDB-lite"/>
    </source>
</evidence>
<dbReference type="Proteomes" id="UP001595704">
    <property type="component" value="Unassembled WGS sequence"/>
</dbReference>
<protein>
    <submittedName>
        <fullName evidence="3">VirB3 family type IV secretion system protein</fullName>
    </submittedName>
</protein>
<feature type="transmembrane region" description="Helical" evidence="2">
    <location>
        <begin position="45"/>
        <end position="65"/>
    </location>
</feature>
<dbReference type="EMBL" id="JBHRYC010000027">
    <property type="protein sequence ID" value="MFC3637146.1"/>
    <property type="molecule type" value="Genomic_DNA"/>
</dbReference>
<name>A0ABV7UF07_9HYPH</name>
<comment type="caution">
    <text evidence="3">The sequence shown here is derived from an EMBL/GenBank/DDBJ whole genome shotgun (WGS) entry which is preliminary data.</text>
</comment>
<keyword evidence="2" id="KW-0812">Transmembrane</keyword>
<evidence type="ECO:0000256" key="2">
    <source>
        <dbReference type="SAM" id="Phobius"/>
    </source>
</evidence>
<dbReference type="RefSeq" id="WP_191321096.1">
    <property type="nucleotide sequence ID" value="NZ_BNCG01000041.1"/>
</dbReference>
<feature type="region of interest" description="Disordered" evidence="1">
    <location>
        <begin position="75"/>
        <end position="100"/>
    </location>
</feature>
<feature type="transmembrane region" description="Helical" evidence="2">
    <location>
        <begin position="12"/>
        <end position="33"/>
    </location>
</feature>
<reference evidence="4" key="1">
    <citation type="journal article" date="2019" name="Int. J. Syst. Evol. Microbiol.">
        <title>The Global Catalogue of Microorganisms (GCM) 10K type strain sequencing project: providing services to taxonomists for standard genome sequencing and annotation.</title>
        <authorList>
            <consortium name="The Broad Institute Genomics Platform"/>
            <consortium name="The Broad Institute Genome Sequencing Center for Infectious Disease"/>
            <person name="Wu L."/>
            <person name="Ma J."/>
        </authorList>
    </citation>
    <scope>NUCLEOTIDE SEQUENCE [LARGE SCALE GENOMIC DNA]</scope>
    <source>
        <strain evidence="4">KCTC 42282</strain>
    </source>
</reference>
<keyword evidence="2" id="KW-0472">Membrane</keyword>
<sequence length="100" mass="11417">MRDIQVRIYRPVALPQMFFGAPALPGFFNFILGPFLLMSSALFEFPFPPVFVVTTVAGHVFLMMWGSRDPHLTTLIQTGHRSRRSPKNLGRRSKTHSFQP</sequence>
<feature type="compositionally biased region" description="Basic residues" evidence="1">
    <location>
        <begin position="80"/>
        <end position="100"/>
    </location>
</feature>
<keyword evidence="4" id="KW-1185">Reference proteome</keyword>
<accession>A0ABV7UF07</accession>
<evidence type="ECO:0000313" key="4">
    <source>
        <dbReference type="Proteomes" id="UP001595704"/>
    </source>
</evidence>
<gene>
    <name evidence="3" type="ORF">ACFONL_07075</name>
</gene>
<proteinExistence type="predicted"/>
<organism evidence="3 4">
    <name type="scientific">Camelimonas fluminis</name>
    <dbReference type="NCBI Taxonomy" id="1576911"/>
    <lineage>
        <taxon>Bacteria</taxon>
        <taxon>Pseudomonadati</taxon>
        <taxon>Pseudomonadota</taxon>
        <taxon>Alphaproteobacteria</taxon>
        <taxon>Hyphomicrobiales</taxon>
        <taxon>Chelatococcaceae</taxon>
        <taxon>Camelimonas</taxon>
    </lineage>
</organism>